<dbReference type="InterPro" id="IPR002068">
    <property type="entry name" value="A-crystallin/Hsp20_dom"/>
</dbReference>
<gene>
    <name evidence="6" type="ORF">QBC47DRAFT_385417</name>
</gene>
<evidence type="ECO:0000256" key="2">
    <source>
        <dbReference type="PROSITE-ProRule" id="PRU00285"/>
    </source>
</evidence>
<reference evidence="6" key="1">
    <citation type="submission" date="2023-06" db="EMBL/GenBank/DDBJ databases">
        <title>Genome-scale phylogeny and comparative genomics of the fungal order Sordariales.</title>
        <authorList>
            <consortium name="Lawrence Berkeley National Laboratory"/>
            <person name="Hensen N."/>
            <person name="Bonometti L."/>
            <person name="Westerberg I."/>
            <person name="Brannstrom I.O."/>
            <person name="Guillou S."/>
            <person name="Cros-Aarteil S."/>
            <person name="Calhoun S."/>
            <person name="Haridas S."/>
            <person name="Kuo A."/>
            <person name="Mondo S."/>
            <person name="Pangilinan J."/>
            <person name="Riley R."/>
            <person name="Labutti K."/>
            <person name="Andreopoulos B."/>
            <person name="Lipzen A."/>
            <person name="Chen C."/>
            <person name="Yanf M."/>
            <person name="Daum C."/>
            <person name="Ng V."/>
            <person name="Clum A."/>
            <person name="Steindorff A."/>
            <person name="Ohm R."/>
            <person name="Martin F."/>
            <person name="Silar P."/>
            <person name="Natvig D."/>
            <person name="Lalanne C."/>
            <person name="Gautier V."/>
            <person name="Ament-Velasquez S.L."/>
            <person name="Kruys A."/>
            <person name="Hutchinson M.I."/>
            <person name="Powell A.J."/>
            <person name="Barry K."/>
            <person name="Miller A.N."/>
            <person name="Grigoriev I.V."/>
            <person name="Debuchy R."/>
            <person name="Gladieux P."/>
            <person name="Thoren M.H."/>
            <person name="Johannesson H."/>
        </authorList>
    </citation>
    <scope>NUCLEOTIDE SEQUENCE</scope>
    <source>
        <strain evidence="6">PSN4</strain>
    </source>
</reference>
<proteinExistence type="inferred from homology"/>
<protein>
    <recommendedName>
        <fullName evidence="5">SHSP domain-containing protein</fullName>
    </recommendedName>
</protein>
<dbReference type="Gene3D" id="2.60.40.790">
    <property type="match status" value="1"/>
</dbReference>
<dbReference type="Pfam" id="PF00011">
    <property type="entry name" value="HSP20"/>
    <property type="match status" value="1"/>
</dbReference>
<dbReference type="PROSITE" id="PS01031">
    <property type="entry name" value="SHSP"/>
    <property type="match status" value="1"/>
</dbReference>
<comment type="caution">
    <text evidence="6">The sequence shown here is derived from an EMBL/GenBank/DDBJ whole genome shotgun (WGS) entry which is preliminary data.</text>
</comment>
<dbReference type="AlphaFoldDB" id="A0AAJ0FAA2"/>
<dbReference type="CDD" id="cd06464">
    <property type="entry name" value="ACD_sHsps-like"/>
    <property type="match status" value="1"/>
</dbReference>
<evidence type="ECO:0000256" key="4">
    <source>
        <dbReference type="SAM" id="MobiDB-lite"/>
    </source>
</evidence>
<dbReference type="InterPro" id="IPR008978">
    <property type="entry name" value="HSP20-like_chaperone"/>
</dbReference>
<feature type="region of interest" description="Disordered" evidence="4">
    <location>
        <begin position="115"/>
        <end position="239"/>
    </location>
</feature>
<evidence type="ECO:0000256" key="1">
    <source>
        <dbReference type="ARBA" id="ARBA00023016"/>
    </source>
</evidence>
<feature type="compositionally biased region" description="Low complexity" evidence="4">
    <location>
        <begin position="123"/>
        <end position="141"/>
    </location>
</feature>
<feature type="domain" description="SHSP" evidence="5">
    <location>
        <begin position="59"/>
        <end position="290"/>
    </location>
</feature>
<dbReference type="InterPro" id="IPR031107">
    <property type="entry name" value="Small_HSP"/>
</dbReference>
<keyword evidence="1" id="KW-0346">Stress response</keyword>
<evidence type="ECO:0000259" key="5">
    <source>
        <dbReference type="PROSITE" id="PS01031"/>
    </source>
</evidence>
<dbReference type="Proteomes" id="UP001239445">
    <property type="component" value="Unassembled WGS sequence"/>
</dbReference>
<feature type="compositionally biased region" description="Low complexity" evidence="4">
    <location>
        <begin position="192"/>
        <end position="232"/>
    </location>
</feature>
<sequence length="290" mass="32084">MFSVYTTPRVYPIFGPTRISHRAPSYISASPSLDLLEDILPLFLSLGAPNCHPRHHQRQQPVVLQPRFDLRETETTFEIDGHLPGIKRENINISSTGPESLAVKGRLVRTYRLKKPQAESETPAAEPQQSEPQPQAGSEPQVQSQPEAEATEPEPEKVETNTDDFVVVNNHHATVEDDTEDDEATTTLSQRSTSPVPTPAESESPSPKPVSTTSTETEIPQPAAADEQQQQPTKDTRPEVIERTVGQFARTFNFPGRVDMEGVTAKMEGDVLKIVVPKFRAHVVRDITIA</sequence>
<organism evidence="6 7">
    <name type="scientific">Echria macrotheca</name>
    <dbReference type="NCBI Taxonomy" id="438768"/>
    <lineage>
        <taxon>Eukaryota</taxon>
        <taxon>Fungi</taxon>
        <taxon>Dikarya</taxon>
        <taxon>Ascomycota</taxon>
        <taxon>Pezizomycotina</taxon>
        <taxon>Sordariomycetes</taxon>
        <taxon>Sordariomycetidae</taxon>
        <taxon>Sordariales</taxon>
        <taxon>Schizotheciaceae</taxon>
        <taxon>Echria</taxon>
    </lineage>
</organism>
<comment type="similarity">
    <text evidence="2 3">Belongs to the small heat shock protein (HSP20) family.</text>
</comment>
<dbReference type="SUPFAM" id="SSF49764">
    <property type="entry name" value="HSP20-like chaperones"/>
    <property type="match status" value="2"/>
</dbReference>
<evidence type="ECO:0000256" key="3">
    <source>
        <dbReference type="RuleBase" id="RU003616"/>
    </source>
</evidence>
<evidence type="ECO:0000313" key="7">
    <source>
        <dbReference type="Proteomes" id="UP001239445"/>
    </source>
</evidence>
<evidence type="ECO:0000313" key="6">
    <source>
        <dbReference type="EMBL" id="KAK1754019.1"/>
    </source>
</evidence>
<name>A0AAJ0FAA2_9PEZI</name>
<dbReference type="PANTHER" id="PTHR11527">
    <property type="entry name" value="HEAT-SHOCK PROTEIN 20 FAMILY MEMBER"/>
    <property type="match status" value="1"/>
</dbReference>
<accession>A0AAJ0FAA2</accession>
<dbReference type="EMBL" id="MU839836">
    <property type="protein sequence ID" value="KAK1754019.1"/>
    <property type="molecule type" value="Genomic_DNA"/>
</dbReference>
<keyword evidence="7" id="KW-1185">Reference proteome</keyword>